<reference evidence="3" key="1">
    <citation type="journal article" date="2013" name="J. Gen. Virol.">
        <title>Ultrastructural and genomic characterization of a second banchine polydnavirus confirms the existence of shared features within this ichnovirus lineage.</title>
        <authorList>
            <person name="Djoumad A."/>
            <person name="Stoltz D."/>
            <person name="Beliveau C."/>
            <person name="Boyle B."/>
            <person name="Kuhn L."/>
            <person name="Cusson M."/>
        </authorList>
    </citation>
    <scope>NUCLEOTIDE SEQUENCE</scope>
</reference>
<dbReference type="Gene3D" id="1.25.40.20">
    <property type="entry name" value="Ankyrin repeat-containing domain"/>
    <property type="match status" value="1"/>
</dbReference>
<evidence type="ECO:0000256" key="1">
    <source>
        <dbReference type="ARBA" id="ARBA00022737"/>
    </source>
</evidence>
<dbReference type="EMBL" id="KC752257">
    <property type="protein sequence ID" value="AGQ20167.1"/>
    <property type="molecule type" value="Genomic_DNA"/>
</dbReference>
<dbReference type="PANTHER" id="PTHR46680:SF3">
    <property type="entry name" value="NF-KAPPA-B INHIBITOR CACTUS"/>
    <property type="match status" value="1"/>
</dbReference>
<dbReference type="SUPFAM" id="SSF48403">
    <property type="entry name" value="Ankyrin repeat"/>
    <property type="match status" value="1"/>
</dbReference>
<proteinExistence type="predicted"/>
<dbReference type="InterPro" id="IPR051070">
    <property type="entry name" value="NF-kappa-B_inhibitor"/>
</dbReference>
<dbReference type="GO" id="GO:0051059">
    <property type="term" value="F:NF-kappaB binding"/>
    <property type="evidence" value="ECO:0007669"/>
    <property type="project" value="TreeGrafter"/>
</dbReference>
<dbReference type="GO" id="GO:0071356">
    <property type="term" value="P:cellular response to tumor necrosis factor"/>
    <property type="evidence" value="ECO:0007669"/>
    <property type="project" value="TreeGrafter"/>
</dbReference>
<evidence type="ECO:0000313" key="3">
    <source>
        <dbReference type="EMBL" id="AGQ20167.1"/>
    </source>
</evidence>
<organism evidence="3">
    <name type="scientific">Apophua simplicipes ichnovirus</name>
    <dbReference type="NCBI Taxonomy" id="1329648"/>
    <lineage>
        <taxon>Viruses</taxon>
        <taxon>Viruses incertae sedis</taxon>
        <taxon>Polydnaviriformidae</taxon>
        <taxon>Ichnoviriform</taxon>
    </lineage>
</organism>
<evidence type="ECO:0000256" key="2">
    <source>
        <dbReference type="ARBA" id="ARBA00023043"/>
    </source>
</evidence>
<dbReference type="PANTHER" id="PTHR46680">
    <property type="entry name" value="NF-KAPPA-B INHIBITOR ALPHA"/>
    <property type="match status" value="1"/>
</dbReference>
<dbReference type="InterPro" id="IPR036770">
    <property type="entry name" value="Ankyrin_rpt-contain_sf"/>
</dbReference>
<keyword evidence="2" id="KW-0040">ANK repeat</keyword>
<sequence length="188" mass="21514">MNFWTKLIKKAATQFVSQLHPALYSKRAKIYLKNMDSKIVKLFGRNHAGGNNIFHDIVREGSLTLLRRIDEKVDAPIDVLLRECNNRGDTCITSARNVYPLQRAIDLVDILVRIGADINSKNEFTGNTLLHYGVYKKKYKLITWLCAQPGIDLSVQNNAKFTPFDLAVHLKSEKIMDLFYAVLIFKKT</sequence>
<protein>
    <submittedName>
        <fullName evidence="3">AsIV-cont00051-ORF2</fullName>
    </submittedName>
</protein>
<keyword evidence="1" id="KW-0677">Repeat</keyword>
<name>S5DYU9_9VIRU</name>
<accession>S5DYU9</accession>